<dbReference type="AlphaFoldDB" id="A0A6M3KNL2"/>
<gene>
    <name evidence="4" type="ORF">MM415A00294_0038</name>
    <name evidence="3" type="ORF">MM415B00522_0038</name>
</gene>
<reference evidence="4" key="1">
    <citation type="submission" date="2020-03" db="EMBL/GenBank/DDBJ databases">
        <title>The deep terrestrial virosphere.</title>
        <authorList>
            <person name="Holmfeldt K."/>
            <person name="Nilsson E."/>
            <person name="Simone D."/>
            <person name="Lopez-Fernandez M."/>
            <person name="Wu X."/>
            <person name="de Brujin I."/>
            <person name="Lundin D."/>
            <person name="Andersson A."/>
            <person name="Bertilsson S."/>
            <person name="Dopson M."/>
        </authorList>
    </citation>
    <scope>NUCLEOTIDE SEQUENCE</scope>
    <source>
        <strain evidence="4">MM415A00294</strain>
        <strain evidence="3">MM415B00522</strain>
    </source>
</reference>
<evidence type="ECO:0000256" key="1">
    <source>
        <dbReference type="ARBA" id="ARBA00023015"/>
    </source>
</evidence>
<dbReference type="EMBL" id="MT142508">
    <property type="protein sequence ID" value="QJA83340.1"/>
    <property type="molecule type" value="Genomic_DNA"/>
</dbReference>
<dbReference type="EMBL" id="MT141517">
    <property type="protein sequence ID" value="QJA64328.1"/>
    <property type="molecule type" value="Genomic_DNA"/>
</dbReference>
<keyword evidence="1" id="KW-0805">Transcription regulation</keyword>
<evidence type="ECO:0000313" key="3">
    <source>
        <dbReference type="EMBL" id="QJA64328.1"/>
    </source>
</evidence>
<keyword evidence="2" id="KW-0804">Transcription</keyword>
<sequence length="101" mass="11551">MGKVMRYLLAGHEPEDRIRDLLLLTDIRSEDLQDALVSHYSKGFPAKSVCVAYSIAPPNFSRGDARLNEVAGIVERIKERDWARFNYRLTDNLAITNDKKD</sequence>
<evidence type="ECO:0000256" key="2">
    <source>
        <dbReference type="ARBA" id="ARBA00023163"/>
    </source>
</evidence>
<proteinExistence type="predicted"/>
<evidence type="ECO:0000313" key="4">
    <source>
        <dbReference type="EMBL" id="QJA83340.1"/>
    </source>
</evidence>
<protein>
    <submittedName>
        <fullName evidence="4">Putative transcription regulatory protein</fullName>
    </submittedName>
</protein>
<accession>A0A6M3KNL2</accession>
<name>A0A6M3KNL2_9ZZZZ</name>
<organism evidence="4">
    <name type="scientific">viral metagenome</name>
    <dbReference type="NCBI Taxonomy" id="1070528"/>
    <lineage>
        <taxon>unclassified sequences</taxon>
        <taxon>metagenomes</taxon>
        <taxon>organismal metagenomes</taxon>
    </lineage>
</organism>
<dbReference type="InterPro" id="IPR053721">
    <property type="entry name" value="Fimbrial_Adhesin_Reg"/>
</dbReference>
<dbReference type="Gene3D" id="1.10.10.2690">
    <property type="match status" value="1"/>
</dbReference>